<evidence type="ECO:0000313" key="3">
    <source>
        <dbReference type="Proteomes" id="UP000824208"/>
    </source>
</evidence>
<feature type="domain" description="Aminoglycoside phosphotransferase" evidence="1">
    <location>
        <begin position="31"/>
        <end position="243"/>
    </location>
</feature>
<sequence length="343" mass="38444">MIHSEPFRSYLRSGAFLRPLGLPEGTELSFSLLGQGEYNLNYLFSHPVTGRKLVLRINTGSQMHLERQIAYEFAALRDLESTGRTPRPLFYDDARREIPCGVLVMEWLPGRPLRYESDLDEAAAILADIHAAPVPPESALLRPEHPAQAIYAECLEMAAHYFTWDGADPAVCRLLETLAEEVGRLPLDAPSGAPRCMVNTELNSNNFLINPGARSYLVDWEKPLLSEPAQDLGHFLAPTTTFWKTDVILTPGDIRAFLARYAAHCAGRLDLTDLAQRLPLFFTVTCLRGVTWCAMALREYTQPGRPLTNAGTLAKLRAYLDPDFLTLLLERYVRRDFLAEGGR</sequence>
<dbReference type="PANTHER" id="PTHR21310">
    <property type="entry name" value="AMINOGLYCOSIDE PHOSPHOTRANSFERASE-RELATED-RELATED"/>
    <property type="match status" value="1"/>
</dbReference>
<dbReference type="Proteomes" id="UP000824208">
    <property type="component" value="Unassembled WGS sequence"/>
</dbReference>
<dbReference type="EMBL" id="DWYC01000075">
    <property type="protein sequence ID" value="HJB57592.1"/>
    <property type="molecule type" value="Genomic_DNA"/>
</dbReference>
<evidence type="ECO:0000313" key="2">
    <source>
        <dbReference type="EMBL" id="HJB57592.1"/>
    </source>
</evidence>
<protein>
    <submittedName>
        <fullName evidence="2">Phosphotransferase</fullName>
    </submittedName>
</protein>
<dbReference type="InterPro" id="IPR002575">
    <property type="entry name" value="Aminoglycoside_PTrfase"/>
</dbReference>
<dbReference type="AlphaFoldDB" id="A0A9D2MBZ9"/>
<dbReference type="Gene3D" id="3.90.1200.10">
    <property type="match status" value="1"/>
</dbReference>
<reference evidence="2" key="2">
    <citation type="submission" date="2021-04" db="EMBL/GenBank/DDBJ databases">
        <authorList>
            <person name="Gilroy R."/>
        </authorList>
    </citation>
    <scope>NUCLEOTIDE SEQUENCE</scope>
    <source>
        <strain evidence="2">CHK189-11263</strain>
    </source>
</reference>
<dbReference type="SUPFAM" id="SSF56112">
    <property type="entry name" value="Protein kinase-like (PK-like)"/>
    <property type="match status" value="1"/>
</dbReference>
<accession>A0A9D2MBZ9</accession>
<organism evidence="2 3">
    <name type="scientific">Candidatus Flavonifractor intestinipullorum</name>
    <dbReference type="NCBI Taxonomy" id="2838587"/>
    <lineage>
        <taxon>Bacteria</taxon>
        <taxon>Bacillati</taxon>
        <taxon>Bacillota</taxon>
        <taxon>Clostridia</taxon>
        <taxon>Eubacteriales</taxon>
        <taxon>Oscillospiraceae</taxon>
        <taxon>Flavonifractor</taxon>
    </lineage>
</organism>
<dbReference type="InterPro" id="IPR051678">
    <property type="entry name" value="AGP_Transferase"/>
</dbReference>
<name>A0A9D2MBZ9_9FIRM</name>
<evidence type="ECO:0000259" key="1">
    <source>
        <dbReference type="Pfam" id="PF01636"/>
    </source>
</evidence>
<dbReference type="InterPro" id="IPR011009">
    <property type="entry name" value="Kinase-like_dom_sf"/>
</dbReference>
<comment type="caution">
    <text evidence="2">The sequence shown here is derived from an EMBL/GenBank/DDBJ whole genome shotgun (WGS) entry which is preliminary data.</text>
</comment>
<dbReference type="Pfam" id="PF01636">
    <property type="entry name" value="APH"/>
    <property type="match status" value="1"/>
</dbReference>
<proteinExistence type="predicted"/>
<gene>
    <name evidence="2" type="ORF">H9714_08585</name>
</gene>
<reference evidence="2" key="1">
    <citation type="journal article" date="2021" name="PeerJ">
        <title>Extensive microbial diversity within the chicken gut microbiome revealed by metagenomics and culture.</title>
        <authorList>
            <person name="Gilroy R."/>
            <person name="Ravi A."/>
            <person name="Getino M."/>
            <person name="Pursley I."/>
            <person name="Horton D.L."/>
            <person name="Alikhan N.F."/>
            <person name="Baker D."/>
            <person name="Gharbi K."/>
            <person name="Hall N."/>
            <person name="Watson M."/>
            <person name="Adriaenssens E.M."/>
            <person name="Foster-Nyarko E."/>
            <person name="Jarju S."/>
            <person name="Secka A."/>
            <person name="Antonio M."/>
            <person name="Oren A."/>
            <person name="Chaudhuri R.R."/>
            <person name="La Ragione R."/>
            <person name="Hildebrand F."/>
            <person name="Pallen M.J."/>
        </authorList>
    </citation>
    <scope>NUCLEOTIDE SEQUENCE</scope>
    <source>
        <strain evidence="2">CHK189-11263</strain>
    </source>
</reference>